<dbReference type="RefSeq" id="WP_248666877.1">
    <property type="nucleotide sequence ID" value="NZ_JALPRX010000038.1"/>
</dbReference>
<accession>A0A9X1YE70</accession>
<organism evidence="4 5">
    <name type="scientific">Roseomonas acroporae</name>
    <dbReference type="NCBI Taxonomy" id="2937791"/>
    <lineage>
        <taxon>Bacteria</taxon>
        <taxon>Pseudomonadati</taxon>
        <taxon>Pseudomonadota</taxon>
        <taxon>Alphaproteobacteria</taxon>
        <taxon>Acetobacterales</taxon>
        <taxon>Roseomonadaceae</taxon>
        <taxon>Roseomonas</taxon>
    </lineage>
</organism>
<dbReference type="CDD" id="cd06558">
    <property type="entry name" value="crotonase-like"/>
    <property type="match status" value="1"/>
</dbReference>
<dbReference type="SUPFAM" id="SSF52096">
    <property type="entry name" value="ClpP/crotonase"/>
    <property type="match status" value="1"/>
</dbReference>
<dbReference type="Gene3D" id="1.10.12.10">
    <property type="entry name" value="Lyase 2-enoyl-coa Hydratase, Chain A, domain 2"/>
    <property type="match status" value="1"/>
</dbReference>
<dbReference type="InterPro" id="IPR029045">
    <property type="entry name" value="ClpP/crotonase-like_dom_sf"/>
</dbReference>
<protein>
    <submittedName>
        <fullName evidence="4">Enoyl-CoA hydratase-related protein</fullName>
    </submittedName>
</protein>
<dbReference type="AlphaFoldDB" id="A0A9X1YE70"/>
<comment type="similarity">
    <text evidence="1">Belongs to the enoyl-CoA hydratase/isomerase family.</text>
</comment>
<dbReference type="EMBL" id="JALPRX010000038">
    <property type="protein sequence ID" value="MCK8784756.1"/>
    <property type="molecule type" value="Genomic_DNA"/>
</dbReference>
<comment type="caution">
    <text evidence="4">The sequence shown here is derived from an EMBL/GenBank/DDBJ whole genome shotgun (WGS) entry which is preliminary data.</text>
</comment>
<keyword evidence="3" id="KW-0456">Lyase</keyword>
<dbReference type="InterPro" id="IPR001753">
    <property type="entry name" value="Enoyl-CoA_hydra/iso"/>
</dbReference>
<evidence type="ECO:0000256" key="3">
    <source>
        <dbReference type="ARBA" id="ARBA00023239"/>
    </source>
</evidence>
<dbReference type="GO" id="GO:0016829">
    <property type="term" value="F:lyase activity"/>
    <property type="evidence" value="ECO:0007669"/>
    <property type="project" value="UniProtKB-KW"/>
</dbReference>
<sequence>MTETPDGTPPSGPVLLGLPEPHVALVTLNRPEARNAVNGALAAALGAIVERVEADPEIRVAILTGAGPHAFCAGADLKEVAAGRVHTLHTETGGFAGFVRAPRAKPWIAAAQGHALAGGLELLLACDMAVAADSATFGLPEVKRSLVAAAGGVFRLPRALPRAVALRMIATGEPLAAAEAERHGLLNRVVPAGEVLAAALDLARRIVANAPIAVRESLAIARRAGELDDETLWRLSREASARIRETEDFREGPRAFVEKRAPRWVGR</sequence>
<evidence type="ECO:0000313" key="4">
    <source>
        <dbReference type="EMBL" id="MCK8784756.1"/>
    </source>
</evidence>
<dbReference type="Pfam" id="PF00378">
    <property type="entry name" value="ECH_1"/>
    <property type="match status" value="1"/>
</dbReference>
<evidence type="ECO:0000256" key="1">
    <source>
        <dbReference type="ARBA" id="ARBA00005254"/>
    </source>
</evidence>
<evidence type="ECO:0000256" key="2">
    <source>
        <dbReference type="ARBA" id="ARBA00023098"/>
    </source>
</evidence>
<dbReference type="Proteomes" id="UP001139516">
    <property type="component" value="Unassembled WGS sequence"/>
</dbReference>
<dbReference type="GO" id="GO:0006635">
    <property type="term" value="P:fatty acid beta-oxidation"/>
    <property type="evidence" value="ECO:0007669"/>
    <property type="project" value="TreeGrafter"/>
</dbReference>
<keyword evidence="2" id="KW-0443">Lipid metabolism</keyword>
<gene>
    <name evidence="4" type="ORF">M0638_10215</name>
</gene>
<dbReference type="PANTHER" id="PTHR11941:SF169">
    <property type="entry name" value="(7AS)-7A-METHYL-1,5-DIOXO-2,3,5,6,7,7A-HEXAHYDRO-1H-INDENE-CARBOXYL-COA HYDROLASE"/>
    <property type="match status" value="1"/>
</dbReference>
<dbReference type="Gene3D" id="3.90.226.10">
    <property type="entry name" value="2-enoyl-CoA Hydratase, Chain A, domain 1"/>
    <property type="match status" value="1"/>
</dbReference>
<dbReference type="PANTHER" id="PTHR11941">
    <property type="entry name" value="ENOYL-COA HYDRATASE-RELATED"/>
    <property type="match status" value="1"/>
</dbReference>
<dbReference type="InterPro" id="IPR014748">
    <property type="entry name" value="Enoyl-CoA_hydra_C"/>
</dbReference>
<name>A0A9X1YE70_9PROT</name>
<evidence type="ECO:0000313" key="5">
    <source>
        <dbReference type="Proteomes" id="UP001139516"/>
    </source>
</evidence>
<proteinExistence type="inferred from homology"/>
<reference evidence="4" key="1">
    <citation type="submission" date="2022-04" db="EMBL/GenBank/DDBJ databases">
        <title>Roseomonas acroporae sp. nov., isolated from coral Acropora digitifera.</title>
        <authorList>
            <person name="Sun H."/>
        </authorList>
    </citation>
    <scope>NUCLEOTIDE SEQUENCE</scope>
    <source>
        <strain evidence="4">NAR14</strain>
    </source>
</reference>
<keyword evidence="5" id="KW-1185">Reference proteome</keyword>